<dbReference type="RefSeq" id="WP_406829624.1">
    <property type="nucleotide sequence ID" value="NZ_CP157483.1"/>
</dbReference>
<dbReference type="PANTHER" id="PTHR42829">
    <property type="entry name" value="NADH-UBIQUINONE OXIDOREDUCTASE CHAIN 5"/>
    <property type="match status" value="1"/>
</dbReference>
<proteinExistence type="predicted"/>
<evidence type="ECO:0000256" key="3">
    <source>
        <dbReference type="ARBA" id="ARBA00022989"/>
    </source>
</evidence>
<feature type="transmembrane region" description="Helical" evidence="6">
    <location>
        <begin position="352"/>
        <end position="372"/>
    </location>
</feature>
<evidence type="ECO:0000259" key="8">
    <source>
        <dbReference type="Pfam" id="PF00662"/>
    </source>
</evidence>
<dbReference type="GO" id="GO:0042773">
    <property type="term" value="P:ATP synthesis coupled electron transport"/>
    <property type="evidence" value="ECO:0007669"/>
    <property type="project" value="InterPro"/>
</dbReference>
<reference evidence="9" key="1">
    <citation type="submission" date="2024-05" db="EMBL/GenBank/DDBJ databases">
        <authorList>
            <person name="Kim S."/>
            <person name="Heo J."/>
            <person name="Choi H."/>
            <person name="Choi Y."/>
            <person name="Kwon S.-W."/>
            <person name="Kim Y."/>
        </authorList>
    </citation>
    <scope>NUCLEOTIDE SEQUENCE</scope>
    <source>
        <strain evidence="9">KACC 23699</strain>
    </source>
</reference>
<dbReference type="EMBL" id="CP157483">
    <property type="protein sequence ID" value="XBO42213.1"/>
    <property type="molecule type" value="Genomic_DNA"/>
</dbReference>
<feature type="domain" description="NADH-Ubiquinone oxidoreductase (complex I) chain 5 N-terminal" evidence="8">
    <location>
        <begin position="79"/>
        <end position="126"/>
    </location>
</feature>
<feature type="transmembrane region" description="Helical" evidence="6">
    <location>
        <begin position="285"/>
        <end position="304"/>
    </location>
</feature>
<name>A0AAU7JPP1_9MICO</name>
<accession>A0AAU7JPP1</accession>
<evidence type="ECO:0000256" key="6">
    <source>
        <dbReference type="SAM" id="Phobius"/>
    </source>
</evidence>
<feature type="transmembrane region" description="Helical" evidence="6">
    <location>
        <begin position="424"/>
        <end position="448"/>
    </location>
</feature>
<dbReference type="AlphaFoldDB" id="A0AAU7JPP1"/>
<feature type="domain" description="NADH:quinone oxidoreductase/Mrp antiporter transmembrane" evidence="7">
    <location>
        <begin position="143"/>
        <end position="437"/>
    </location>
</feature>
<dbReference type="GO" id="GO:0016020">
    <property type="term" value="C:membrane"/>
    <property type="evidence" value="ECO:0007669"/>
    <property type="project" value="UniProtKB-SubCell"/>
</dbReference>
<evidence type="ECO:0000256" key="2">
    <source>
        <dbReference type="ARBA" id="ARBA00022692"/>
    </source>
</evidence>
<dbReference type="GO" id="GO:0015990">
    <property type="term" value="P:electron transport coupled proton transport"/>
    <property type="evidence" value="ECO:0007669"/>
    <property type="project" value="TreeGrafter"/>
</dbReference>
<feature type="transmembrane region" description="Helical" evidence="6">
    <location>
        <begin position="211"/>
        <end position="232"/>
    </location>
</feature>
<evidence type="ECO:0000256" key="4">
    <source>
        <dbReference type="ARBA" id="ARBA00023136"/>
    </source>
</evidence>
<keyword evidence="2 5" id="KW-0812">Transmembrane</keyword>
<dbReference type="GO" id="GO:0003954">
    <property type="term" value="F:NADH dehydrogenase activity"/>
    <property type="evidence" value="ECO:0007669"/>
    <property type="project" value="TreeGrafter"/>
</dbReference>
<dbReference type="PANTHER" id="PTHR42829:SF2">
    <property type="entry name" value="NADH-UBIQUINONE OXIDOREDUCTASE CHAIN 5"/>
    <property type="match status" value="1"/>
</dbReference>
<dbReference type="InterPro" id="IPR001750">
    <property type="entry name" value="ND/Mrp_TM"/>
</dbReference>
<comment type="subcellular location">
    <subcellularLocation>
        <location evidence="1">Endomembrane system</location>
        <topology evidence="1">Multi-pass membrane protein</topology>
    </subcellularLocation>
    <subcellularLocation>
        <location evidence="5">Membrane</location>
        <topology evidence="5">Multi-pass membrane protein</topology>
    </subcellularLocation>
</comment>
<feature type="transmembrane region" description="Helical" evidence="6">
    <location>
        <begin position="176"/>
        <end position="199"/>
    </location>
</feature>
<keyword evidence="3 6" id="KW-1133">Transmembrane helix</keyword>
<gene>
    <name evidence="9" type="ORF">ABEG17_11510</name>
</gene>
<feature type="transmembrane region" description="Helical" evidence="6">
    <location>
        <begin position="44"/>
        <end position="63"/>
    </location>
</feature>
<feature type="transmembrane region" description="Helical" evidence="6">
    <location>
        <begin position="146"/>
        <end position="164"/>
    </location>
</feature>
<dbReference type="Pfam" id="PF00662">
    <property type="entry name" value="Proton_antipo_N"/>
    <property type="match status" value="1"/>
</dbReference>
<keyword evidence="4 6" id="KW-0472">Membrane</keyword>
<dbReference type="InterPro" id="IPR003945">
    <property type="entry name" value="NU5C-like"/>
</dbReference>
<evidence type="ECO:0000313" key="9">
    <source>
        <dbReference type="EMBL" id="XBO42213.1"/>
    </source>
</evidence>
<feature type="transmembrane region" description="Helical" evidence="6">
    <location>
        <begin position="384"/>
        <end position="404"/>
    </location>
</feature>
<feature type="transmembrane region" description="Helical" evidence="6">
    <location>
        <begin position="311"/>
        <end position="332"/>
    </location>
</feature>
<feature type="transmembrane region" description="Helical" evidence="6">
    <location>
        <begin position="468"/>
        <end position="491"/>
    </location>
</feature>
<feature type="transmembrane region" description="Helical" evidence="6">
    <location>
        <begin position="253"/>
        <end position="273"/>
    </location>
</feature>
<feature type="transmembrane region" description="Helical" evidence="6">
    <location>
        <begin position="604"/>
        <end position="622"/>
    </location>
</feature>
<feature type="transmembrane region" description="Helical" evidence="6">
    <location>
        <begin position="123"/>
        <end position="140"/>
    </location>
</feature>
<dbReference type="InterPro" id="IPR001516">
    <property type="entry name" value="Proton_antipo_N"/>
</dbReference>
<evidence type="ECO:0000256" key="1">
    <source>
        <dbReference type="ARBA" id="ARBA00004127"/>
    </source>
</evidence>
<sequence length="623" mass="64285">MSATAARLVVLVPLAAAVLGLLLARRHDASDGRGGLDPRAARGLAVTASLVTLGAALVQLVGVHTSGQSRAVDTFAPLAAGELRIPLQLQATTATALIALVVAVVGWAVQAFAGWYLREDDRYGIFAATVSLFTAAMLLVVESADLVLTLVGWEVMGWCSYLLIGHWSRKESARRAALKAFLVTRLADVGFVLGVVVLATEAGSTAYRSVIASYAGESATLPMVLLVIGVLGKSGMVPFHDWLPDAMEGPTPASALIHAATMVAAGTFVLAQLFDLLASSDGARWVLALSTAVTMVWAALLAFGQSDLKRLLAYSTLSQVALMLSALAVAQADEGPGAGVLHLYSHAFFKALLFLAIGWLSVTVGGTAAATMRGGLRGHLVLRPAMFVGLLSLAGVPPLVGFVSKEHVLSAAEAGIAVAPARSWLVLLAGLVTVVLTAAYCMRAWLVLDDLTAADIDRHESDTATRPVQTAVVVLTVLTVIGGLVVLSPLVDLGGHIGWFVALLSVLLVVGAGLAVVRVTTSRLGAGEDPALLVGARQRAFDSGFGVDRLYVALVATPVLAAARLVVFLDREVVDAYVRGAAVGAVLAGRGGDRAHRTERAATGLAWVVAGAVAVTLVGVALL</sequence>
<organism evidence="9">
    <name type="scientific">Pedococcus sp. KACC 23699</name>
    <dbReference type="NCBI Taxonomy" id="3149228"/>
    <lineage>
        <taxon>Bacteria</taxon>
        <taxon>Bacillati</taxon>
        <taxon>Actinomycetota</taxon>
        <taxon>Actinomycetes</taxon>
        <taxon>Micrococcales</taxon>
        <taxon>Intrasporangiaceae</taxon>
        <taxon>Pedococcus</taxon>
    </lineage>
</organism>
<dbReference type="Pfam" id="PF00361">
    <property type="entry name" value="Proton_antipo_M"/>
    <property type="match status" value="1"/>
</dbReference>
<protein>
    <submittedName>
        <fullName evidence="9">NADH-quinone oxidoreductase subunit L</fullName>
    </submittedName>
</protein>
<dbReference type="GO" id="GO:0008137">
    <property type="term" value="F:NADH dehydrogenase (ubiquinone) activity"/>
    <property type="evidence" value="ECO:0007669"/>
    <property type="project" value="InterPro"/>
</dbReference>
<feature type="transmembrane region" description="Helical" evidence="6">
    <location>
        <begin position="6"/>
        <end position="24"/>
    </location>
</feature>
<evidence type="ECO:0000256" key="5">
    <source>
        <dbReference type="RuleBase" id="RU000320"/>
    </source>
</evidence>
<feature type="transmembrane region" description="Helical" evidence="6">
    <location>
        <begin position="94"/>
        <end position="116"/>
    </location>
</feature>
<evidence type="ECO:0000259" key="7">
    <source>
        <dbReference type="Pfam" id="PF00361"/>
    </source>
</evidence>
<dbReference type="GO" id="GO:0012505">
    <property type="term" value="C:endomembrane system"/>
    <property type="evidence" value="ECO:0007669"/>
    <property type="project" value="UniProtKB-SubCell"/>
</dbReference>
<feature type="transmembrane region" description="Helical" evidence="6">
    <location>
        <begin position="497"/>
        <end position="517"/>
    </location>
</feature>
<dbReference type="PRINTS" id="PR01434">
    <property type="entry name" value="NADHDHGNASE5"/>
</dbReference>
<dbReference type="Gene3D" id="1.20.5.2700">
    <property type="match status" value="1"/>
</dbReference>